<sequence>MDTSTHITMGFGLAGLAYLDPNVATNPELATAVMIGTVIGSNAPDFDYAIKILKGNGMYTEHHRGLSHSLPAMIIWPILIACIIFTIFDQISFIPLLYWTSIAVILHVLFDIFNAYGTQAGRPFTKKWLSLNFIPLFDLFIIFVHLIGFLFWLYEFPPGIIFFFCYVTLSFYLIYRYLISLRIKTMLAKYHPIASYTVIPTLSINKWDFVIETDDYFRTGHVNKREVIWNHSFRKHNPSCPYIQSSLKDCNVKHFLANSKHTHALYVERQNGFEVRWFDLRFRQNYHYPYMALVLLDKDLQIVTSYTGWIHQSRYTNKKMMPTHDRNIELK</sequence>
<proteinExistence type="predicted"/>
<keyword evidence="3" id="KW-1185">Reference proteome</keyword>
<dbReference type="EMBL" id="JAOYEY010000050">
    <property type="protein sequence ID" value="MCV9888439.1"/>
    <property type="molecule type" value="Genomic_DNA"/>
</dbReference>
<name>A0ABT3DN20_9BACI</name>
<dbReference type="PANTHER" id="PTHR40031">
    <property type="entry name" value="HYPOTHETICAL MEMBRANE SPANNING PROTEIN"/>
    <property type="match status" value="1"/>
</dbReference>
<keyword evidence="1" id="KW-1133">Transmembrane helix</keyword>
<keyword evidence="1" id="KW-0472">Membrane</keyword>
<protein>
    <submittedName>
        <fullName evidence="2">Metal-dependent hydrolase</fullName>
    </submittedName>
</protein>
<gene>
    <name evidence="2" type="ORF">OIH86_22565</name>
</gene>
<dbReference type="PANTHER" id="PTHR40031:SF1">
    <property type="entry name" value="MEMBRANE-BOUND METAL-DEPENDENT HYDROLASE"/>
    <property type="match status" value="1"/>
</dbReference>
<evidence type="ECO:0000313" key="2">
    <source>
        <dbReference type="EMBL" id="MCV9888439.1"/>
    </source>
</evidence>
<evidence type="ECO:0000313" key="3">
    <source>
        <dbReference type="Proteomes" id="UP001526147"/>
    </source>
</evidence>
<dbReference type="RefSeq" id="WP_264144531.1">
    <property type="nucleotide sequence ID" value="NZ_JAOYEY010000050.1"/>
</dbReference>
<reference evidence="2 3" key="1">
    <citation type="submission" date="2022-10" db="EMBL/GenBank/DDBJ databases">
        <title>Draft genome assembly of moderately radiation resistant bacterium Metabacillus halosaccharovorans.</title>
        <authorList>
            <person name="Pal S."/>
            <person name="Gopinathan A."/>
        </authorList>
    </citation>
    <scope>NUCLEOTIDE SEQUENCE [LARGE SCALE GENOMIC DNA]</scope>
    <source>
        <strain evidence="2 3">VITHBRA001</strain>
    </source>
</reference>
<feature type="transmembrane region" description="Helical" evidence="1">
    <location>
        <begin position="94"/>
        <end position="116"/>
    </location>
</feature>
<keyword evidence="1" id="KW-0812">Transmembrane</keyword>
<dbReference type="InterPro" id="IPR007404">
    <property type="entry name" value="YdjM-like"/>
</dbReference>
<dbReference type="Pfam" id="PF04307">
    <property type="entry name" value="YdjM"/>
    <property type="match status" value="1"/>
</dbReference>
<feature type="transmembrane region" description="Helical" evidence="1">
    <location>
        <begin position="128"/>
        <end position="154"/>
    </location>
</feature>
<feature type="transmembrane region" description="Helical" evidence="1">
    <location>
        <begin position="70"/>
        <end position="88"/>
    </location>
</feature>
<dbReference type="Proteomes" id="UP001526147">
    <property type="component" value="Unassembled WGS sequence"/>
</dbReference>
<dbReference type="GO" id="GO:0016787">
    <property type="term" value="F:hydrolase activity"/>
    <property type="evidence" value="ECO:0007669"/>
    <property type="project" value="UniProtKB-KW"/>
</dbReference>
<keyword evidence="2" id="KW-0378">Hydrolase</keyword>
<feature type="transmembrane region" description="Helical" evidence="1">
    <location>
        <begin position="160"/>
        <end position="179"/>
    </location>
</feature>
<dbReference type="InterPro" id="IPR053170">
    <property type="entry name" value="Transcription_regulator"/>
</dbReference>
<evidence type="ECO:0000256" key="1">
    <source>
        <dbReference type="SAM" id="Phobius"/>
    </source>
</evidence>
<organism evidence="2 3">
    <name type="scientific">Metabacillus halosaccharovorans</name>
    <dbReference type="NCBI Taxonomy" id="930124"/>
    <lineage>
        <taxon>Bacteria</taxon>
        <taxon>Bacillati</taxon>
        <taxon>Bacillota</taxon>
        <taxon>Bacilli</taxon>
        <taxon>Bacillales</taxon>
        <taxon>Bacillaceae</taxon>
        <taxon>Metabacillus</taxon>
    </lineage>
</organism>
<accession>A0ABT3DN20</accession>
<comment type="caution">
    <text evidence="2">The sequence shown here is derived from an EMBL/GenBank/DDBJ whole genome shotgun (WGS) entry which is preliminary data.</text>
</comment>